<dbReference type="WBParaSite" id="PgR107_g005_t01">
    <property type="protein sequence ID" value="PgR107_g005_t01"/>
    <property type="gene ID" value="PgR107_g005"/>
</dbReference>
<evidence type="ECO:0000313" key="1">
    <source>
        <dbReference type="Proteomes" id="UP000887569"/>
    </source>
</evidence>
<sequence length="136" mass="15292">MRHLLECSLLDGGGSDRYLGCAVLGNYDDEVCVEALLHLIAHIFITRNISSALYYADVMRPTLKESTVRQCVRLRHPNAAREFPDDVIKLLRCLATKLIKESFHRSAANALDGCSEKVTMENLQKTIAQIILDFDL</sequence>
<evidence type="ECO:0000313" key="2">
    <source>
        <dbReference type="WBParaSite" id="PgR107_g005_t01"/>
    </source>
</evidence>
<name>A0A915C9U1_PARUN</name>
<protein>
    <submittedName>
        <fullName evidence="2">NADPH:adrenodoxin oxidoreductase, mitochondrial</fullName>
    </submittedName>
</protein>
<keyword evidence="1" id="KW-1185">Reference proteome</keyword>
<dbReference type="Gene3D" id="6.10.130.30">
    <property type="match status" value="1"/>
</dbReference>
<accession>A0A915C9U1</accession>
<proteinExistence type="predicted"/>
<reference evidence="2" key="1">
    <citation type="submission" date="2022-11" db="UniProtKB">
        <authorList>
            <consortium name="WormBaseParasite"/>
        </authorList>
    </citation>
    <scope>IDENTIFICATION</scope>
</reference>
<dbReference type="Proteomes" id="UP000887569">
    <property type="component" value="Unplaced"/>
</dbReference>
<organism evidence="1 2">
    <name type="scientific">Parascaris univalens</name>
    <name type="common">Nematode worm</name>
    <dbReference type="NCBI Taxonomy" id="6257"/>
    <lineage>
        <taxon>Eukaryota</taxon>
        <taxon>Metazoa</taxon>
        <taxon>Ecdysozoa</taxon>
        <taxon>Nematoda</taxon>
        <taxon>Chromadorea</taxon>
        <taxon>Rhabditida</taxon>
        <taxon>Spirurina</taxon>
        <taxon>Ascaridomorpha</taxon>
        <taxon>Ascaridoidea</taxon>
        <taxon>Ascarididae</taxon>
        <taxon>Parascaris</taxon>
    </lineage>
</organism>
<dbReference type="AlphaFoldDB" id="A0A915C9U1"/>